<feature type="non-terminal residue" evidence="1">
    <location>
        <position position="121"/>
    </location>
</feature>
<dbReference type="AlphaFoldDB" id="E1ZVN5"/>
<gene>
    <name evidence="1" type="ORF">EAG_01931</name>
</gene>
<reference evidence="1 2" key="1">
    <citation type="journal article" date="2010" name="Science">
        <title>Genomic comparison of the ants Camponotus floridanus and Harpegnathos saltator.</title>
        <authorList>
            <person name="Bonasio R."/>
            <person name="Zhang G."/>
            <person name="Ye C."/>
            <person name="Mutti N.S."/>
            <person name="Fang X."/>
            <person name="Qin N."/>
            <person name="Donahue G."/>
            <person name="Yang P."/>
            <person name="Li Q."/>
            <person name="Li C."/>
            <person name="Zhang P."/>
            <person name="Huang Z."/>
            <person name="Berger S.L."/>
            <person name="Reinberg D."/>
            <person name="Wang J."/>
            <person name="Liebig J."/>
        </authorList>
    </citation>
    <scope>NUCLEOTIDE SEQUENCE [LARGE SCALE GENOMIC DNA]</scope>
    <source>
        <strain evidence="2">C129</strain>
    </source>
</reference>
<sequence>LTIKYNFVLIFHWIRQYRLIYVQNKFITLPKEKLLLEKQITIIVQYFLPYVSYSDIDMWLNDITQEILYRIKNKHPTHSIFSISSEKFIFWRNNNIDDNFWNPIESRQIISILEEYIFSEL</sequence>
<name>E1ZVN5_CAMFO</name>
<dbReference type="InParanoid" id="E1ZVN5"/>
<dbReference type="EMBL" id="GL434577">
    <property type="protein sequence ID" value="EFN74751.1"/>
    <property type="molecule type" value="Genomic_DNA"/>
</dbReference>
<evidence type="ECO:0000313" key="1">
    <source>
        <dbReference type="EMBL" id="EFN74751.1"/>
    </source>
</evidence>
<keyword evidence="2" id="KW-1185">Reference proteome</keyword>
<dbReference type="OrthoDB" id="28868at2759"/>
<dbReference type="Proteomes" id="UP000000311">
    <property type="component" value="Unassembled WGS sequence"/>
</dbReference>
<organism evidence="2">
    <name type="scientific">Camponotus floridanus</name>
    <name type="common">Florida carpenter ant</name>
    <dbReference type="NCBI Taxonomy" id="104421"/>
    <lineage>
        <taxon>Eukaryota</taxon>
        <taxon>Metazoa</taxon>
        <taxon>Ecdysozoa</taxon>
        <taxon>Arthropoda</taxon>
        <taxon>Hexapoda</taxon>
        <taxon>Insecta</taxon>
        <taxon>Pterygota</taxon>
        <taxon>Neoptera</taxon>
        <taxon>Endopterygota</taxon>
        <taxon>Hymenoptera</taxon>
        <taxon>Apocrita</taxon>
        <taxon>Aculeata</taxon>
        <taxon>Formicoidea</taxon>
        <taxon>Formicidae</taxon>
        <taxon>Formicinae</taxon>
        <taxon>Camponotus</taxon>
    </lineage>
</organism>
<evidence type="ECO:0000313" key="2">
    <source>
        <dbReference type="Proteomes" id="UP000000311"/>
    </source>
</evidence>
<protein>
    <submittedName>
        <fullName evidence="1">Uncharacterized protein</fullName>
    </submittedName>
</protein>
<feature type="non-terminal residue" evidence="1">
    <location>
        <position position="1"/>
    </location>
</feature>
<accession>E1ZVN5</accession>
<proteinExistence type="predicted"/>